<name>A0A9E6RCF2_9HYPH</name>
<dbReference type="Proteomes" id="UP000825701">
    <property type="component" value="Chromosome"/>
</dbReference>
<evidence type="ECO:0000313" key="3">
    <source>
        <dbReference type="EMBL" id="QZO01290.1"/>
    </source>
</evidence>
<evidence type="ECO:0000313" key="4">
    <source>
        <dbReference type="Proteomes" id="UP000825701"/>
    </source>
</evidence>
<dbReference type="AlphaFoldDB" id="A0A9E6RCF2"/>
<dbReference type="RefSeq" id="WP_261404542.1">
    <property type="nucleotide sequence ID" value="NZ_CP081869.1"/>
</dbReference>
<dbReference type="Gene3D" id="3.10.450.50">
    <property type="match status" value="1"/>
</dbReference>
<keyword evidence="4" id="KW-1185">Reference proteome</keyword>
<evidence type="ECO:0000259" key="2">
    <source>
        <dbReference type="Pfam" id="PF14534"/>
    </source>
</evidence>
<dbReference type="InterPro" id="IPR027843">
    <property type="entry name" value="DUF4440"/>
</dbReference>
<organism evidence="3 4">
    <name type="scientific">Chenggangzhangella methanolivorans</name>
    <dbReference type="NCBI Taxonomy" id="1437009"/>
    <lineage>
        <taxon>Bacteria</taxon>
        <taxon>Pseudomonadati</taxon>
        <taxon>Pseudomonadota</taxon>
        <taxon>Alphaproteobacteria</taxon>
        <taxon>Hyphomicrobiales</taxon>
        <taxon>Methylopilaceae</taxon>
        <taxon>Chenggangzhangella</taxon>
    </lineage>
</organism>
<proteinExistence type="predicted"/>
<accession>A0A9E6RCF2</accession>
<feature type="signal peptide" evidence="1">
    <location>
        <begin position="1"/>
        <end position="24"/>
    </location>
</feature>
<gene>
    <name evidence="3" type="ORF">K6K41_07260</name>
</gene>
<dbReference type="KEGG" id="cmet:K6K41_07260"/>
<feature type="domain" description="DUF4440" evidence="2">
    <location>
        <begin position="35"/>
        <end position="135"/>
    </location>
</feature>
<dbReference type="EMBL" id="CP081869">
    <property type="protein sequence ID" value="QZO01290.1"/>
    <property type="molecule type" value="Genomic_DNA"/>
</dbReference>
<dbReference type="SUPFAM" id="SSF54427">
    <property type="entry name" value="NTF2-like"/>
    <property type="match status" value="1"/>
</dbReference>
<evidence type="ECO:0000256" key="1">
    <source>
        <dbReference type="SAM" id="SignalP"/>
    </source>
</evidence>
<protein>
    <submittedName>
        <fullName evidence="3">DUF4440 domain-containing protein</fullName>
    </submittedName>
</protein>
<dbReference type="Pfam" id="PF14534">
    <property type="entry name" value="DUF4440"/>
    <property type="match status" value="1"/>
</dbReference>
<reference evidence="3" key="1">
    <citation type="submission" date="2021-08" db="EMBL/GenBank/DDBJ databases">
        <authorList>
            <person name="Zhang H."/>
            <person name="Xu M."/>
            <person name="Yu Z."/>
            <person name="Yang L."/>
            <person name="Cai Y."/>
        </authorList>
    </citation>
    <scope>NUCLEOTIDE SEQUENCE</scope>
    <source>
        <strain evidence="3">CHL1</strain>
    </source>
</reference>
<keyword evidence="1" id="KW-0732">Signal</keyword>
<sequence length="144" mass="15173">MTLASFARSAVLAGALAFSGAALAETSTADVQGAADKWDAAYNGGKLDDLSAFYSKDAVLVTNADQRSGADIKAFFAGLKEKGFDGHKITVQSVRTKGDVVVATGRWEMTGPSEGGQKKTFSGNWINVLEKQDGGLKTLLHTWN</sequence>
<dbReference type="InterPro" id="IPR032710">
    <property type="entry name" value="NTF2-like_dom_sf"/>
</dbReference>
<feature type="chain" id="PRO_5038631426" evidence="1">
    <location>
        <begin position="25"/>
        <end position="144"/>
    </location>
</feature>